<accession>A0A089IRD2</accession>
<sequence>MDVQRAQDIFASKDNIAVHLDGKPVWIEHVDAANGMATVQVGSRPTDVHTVGVDRLEEQREKH</sequence>
<dbReference type="OrthoDB" id="1683648at2"/>
<proteinExistence type="inferred from homology"/>
<organism evidence="4 5">
    <name type="scientific">Paenibacillus durus</name>
    <name type="common">Paenibacillus azotofixans</name>
    <dbReference type="NCBI Taxonomy" id="44251"/>
    <lineage>
        <taxon>Bacteria</taxon>
        <taxon>Bacillati</taxon>
        <taxon>Bacillota</taxon>
        <taxon>Bacilli</taxon>
        <taxon>Bacillales</taxon>
        <taxon>Paenibacillaceae</taxon>
        <taxon>Paenibacillus</taxon>
    </lineage>
</organism>
<dbReference type="AlphaFoldDB" id="A0A089IRD2"/>
<dbReference type="STRING" id="44251.PDUR_06245"/>
<dbReference type="Pfam" id="PF08141">
    <property type="entry name" value="SspH"/>
    <property type="match status" value="1"/>
</dbReference>
<dbReference type="EMBL" id="CP009288">
    <property type="protein sequence ID" value="AIQ11594.1"/>
    <property type="molecule type" value="Genomic_DNA"/>
</dbReference>
<dbReference type="NCBIfam" id="TIGR02861">
    <property type="entry name" value="SASP_H"/>
    <property type="match status" value="1"/>
</dbReference>
<reference evidence="4 5" key="1">
    <citation type="submission" date="2014-08" db="EMBL/GenBank/DDBJ databases">
        <title>Comparative genomics of the Paenibacillus odorifer group.</title>
        <authorList>
            <person name="den Bakker H.C."/>
            <person name="Tsai Y.-C."/>
            <person name="Martin N."/>
            <person name="Korlach J."/>
            <person name="Wiedmann M."/>
        </authorList>
    </citation>
    <scope>NUCLEOTIDE SEQUENCE [LARGE SCALE GENOMIC DNA]</scope>
    <source>
        <strain evidence="4 5">DSM 1735</strain>
    </source>
</reference>
<dbReference type="GO" id="GO:0030436">
    <property type="term" value="P:asexual sporulation"/>
    <property type="evidence" value="ECO:0007669"/>
    <property type="project" value="InterPro"/>
</dbReference>
<name>A0A089IRD2_PAEDU</name>
<comment type="subcellular location">
    <subcellularLocation>
        <location evidence="1">Spore core</location>
    </subcellularLocation>
</comment>
<dbReference type="GO" id="GO:0030435">
    <property type="term" value="P:sporulation resulting in formation of a cellular spore"/>
    <property type="evidence" value="ECO:0007669"/>
    <property type="project" value="UniProtKB-KW"/>
</dbReference>
<evidence type="ECO:0000256" key="2">
    <source>
        <dbReference type="ARBA" id="ARBA00006573"/>
    </source>
</evidence>
<dbReference type="RefSeq" id="WP_042205494.1">
    <property type="nucleotide sequence ID" value="NZ_CP009288.1"/>
</dbReference>
<gene>
    <name evidence="4" type="ORF">PDUR_06245</name>
</gene>
<evidence type="ECO:0000256" key="3">
    <source>
        <dbReference type="ARBA" id="ARBA00022969"/>
    </source>
</evidence>
<evidence type="ECO:0000256" key="1">
    <source>
        <dbReference type="ARBA" id="ARBA00004288"/>
    </source>
</evidence>
<evidence type="ECO:0000313" key="5">
    <source>
        <dbReference type="Proteomes" id="UP000029409"/>
    </source>
</evidence>
<dbReference type="GO" id="GO:0042601">
    <property type="term" value="C:endospore-forming forespore"/>
    <property type="evidence" value="ECO:0007669"/>
    <property type="project" value="InterPro"/>
</dbReference>
<comment type="similarity">
    <text evidence="2">Belongs to the SspH family.</text>
</comment>
<dbReference type="InterPro" id="IPR012610">
    <property type="entry name" value="SASP_SspH"/>
</dbReference>
<dbReference type="Proteomes" id="UP000029409">
    <property type="component" value="Chromosome"/>
</dbReference>
<keyword evidence="3" id="KW-0749">Sporulation</keyword>
<keyword evidence="5" id="KW-1185">Reference proteome</keyword>
<dbReference type="eggNOG" id="ENOG5030658">
    <property type="taxonomic scope" value="Bacteria"/>
</dbReference>
<evidence type="ECO:0000313" key="4">
    <source>
        <dbReference type="EMBL" id="AIQ11594.1"/>
    </source>
</evidence>
<dbReference type="KEGG" id="pdu:PDUR_06245"/>
<protein>
    <submittedName>
        <fullName evidence="4">Spore protein</fullName>
    </submittedName>
</protein>
<dbReference type="HAMAP" id="MF_00667">
    <property type="entry name" value="SspH"/>
    <property type="match status" value="1"/>
</dbReference>